<evidence type="ECO:0008006" key="7">
    <source>
        <dbReference type="Google" id="ProtNLM"/>
    </source>
</evidence>
<evidence type="ECO:0000313" key="5">
    <source>
        <dbReference type="EMBL" id="CRY82963.1"/>
    </source>
</evidence>
<gene>
    <name evidence="5" type="ORF">ERS450000_05247</name>
</gene>
<evidence type="ECO:0000256" key="4">
    <source>
        <dbReference type="ARBA" id="ARBA00023186"/>
    </source>
</evidence>
<reference evidence="6" key="1">
    <citation type="submission" date="2015-03" db="EMBL/GenBank/DDBJ databases">
        <authorList>
            <consortium name="Pathogen Informatics"/>
        </authorList>
    </citation>
    <scope>NUCLEOTIDE SEQUENCE [LARGE SCALE GENOMIC DNA]</scope>
    <source>
        <strain evidence="6">NCTC11134</strain>
        <plasmid evidence="6">2</plasmid>
    </source>
</reference>
<sequence>MDRAGVNWTLAPDEFAAAWARADGDRIPYPLAVRSAAGDAAEHAARQAELARWCDRVVDADMAAALRVLARPTVLVEVYGEHGTGDAGAAGPEPEHWPPAIAPVSDEPAPVAAGETRPVRVLGAASGNVAVVAAQRPGPDATRGGAVRLYVGGPANLAARVVSVLPENRPGTGERLGAPLARVKEDSRDLVTVPVSGPTTPARIRRLLNRPRRGIGQIVVSARRGDRLRPFGVLCWIDVDGDGRYAVRTGTDVHVTPVTAETFAAQLRPMVDAAEQAAARAEQW</sequence>
<dbReference type="InterPro" id="IPR025734">
    <property type="entry name" value="EspG"/>
</dbReference>
<geneLocation type="plasmid" evidence="5">
    <name>2</name>
</geneLocation>
<dbReference type="KEGG" id="nfr:ERS450000_05247"/>
<keyword evidence="3" id="KW-0963">Cytoplasm</keyword>
<evidence type="ECO:0000256" key="2">
    <source>
        <dbReference type="ARBA" id="ARBA00006411"/>
    </source>
</evidence>
<protein>
    <recommendedName>
        <fullName evidence="7">ESX secretion-associated protein EspG</fullName>
    </recommendedName>
</protein>
<accession>A0A0H5P614</accession>
<evidence type="ECO:0000313" key="6">
    <source>
        <dbReference type="Proteomes" id="UP000057820"/>
    </source>
</evidence>
<dbReference type="RefSeq" id="WP_240327314.1">
    <property type="nucleotide sequence ID" value="NZ_CP031418.1"/>
</dbReference>
<organism evidence="5 6">
    <name type="scientific">Nocardia farcinica</name>
    <dbReference type="NCBI Taxonomy" id="37329"/>
    <lineage>
        <taxon>Bacteria</taxon>
        <taxon>Bacillati</taxon>
        <taxon>Actinomycetota</taxon>
        <taxon>Actinomycetes</taxon>
        <taxon>Mycobacteriales</taxon>
        <taxon>Nocardiaceae</taxon>
        <taxon>Nocardia</taxon>
    </lineage>
</organism>
<dbReference type="EMBL" id="LN868939">
    <property type="protein sequence ID" value="CRY82963.1"/>
    <property type="molecule type" value="Genomic_DNA"/>
</dbReference>
<dbReference type="Pfam" id="PF14011">
    <property type="entry name" value="ESX-1_EspG"/>
    <property type="match status" value="1"/>
</dbReference>
<proteinExistence type="inferred from homology"/>
<evidence type="ECO:0000256" key="1">
    <source>
        <dbReference type="ARBA" id="ARBA00004496"/>
    </source>
</evidence>
<dbReference type="AlphaFoldDB" id="A0A0H5P614"/>
<comment type="similarity">
    <text evidence="2">Belongs to the EspG family.</text>
</comment>
<keyword evidence="5" id="KW-0614">Plasmid</keyword>
<name>A0A0H5P614_NOCFR</name>
<evidence type="ECO:0000256" key="3">
    <source>
        <dbReference type="ARBA" id="ARBA00022490"/>
    </source>
</evidence>
<keyword evidence="4" id="KW-0143">Chaperone</keyword>
<dbReference type="Proteomes" id="UP000057820">
    <property type="component" value="Plasmid 2"/>
</dbReference>
<comment type="subcellular location">
    <subcellularLocation>
        <location evidence="1">Cytoplasm</location>
    </subcellularLocation>
</comment>